<dbReference type="GO" id="GO:0005576">
    <property type="term" value="C:extracellular region"/>
    <property type="evidence" value="ECO:0007669"/>
    <property type="project" value="InterPro"/>
</dbReference>
<evidence type="ECO:0000259" key="2">
    <source>
        <dbReference type="Pfam" id="PF00095"/>
    </source>
</evidence>
<dbReference type="SUPFAM" id="SSF57256">
    <property type="entry name" value="Elafin-like"/>
    <property type="match status" value="1"/>
</dbReference>
<feature type="domain" description="WAP" evidence="2">
    <location>
        <begin position="81"/>
        <end position="112"/>
    </location>
</feature>
<dbReference type="Proteomes" id="UP000596742">
    <property type="component" value="Unassembled WGS sequence"/>
</dbReference>
<dbReference type="InterPro" id="IPR036645">
    <property type="entry name" value="Elafin-like_sf"/>
</dbReference>
<name>A0A8B6HK21_MYTGA</name>
<gene>
    <name evidence="3" type="ORF">MGAL_10B022485</name>
</gene>
<evidence type="ECO:0000313" key="4">
    <source>
        <dbReference type="Proteomes" id="UP000596742"/>
    </source>
</evidence>
<dbReference type="AlphaFoldDB" id="A0A8B6HK21"/>
<evidence type="ECO:0000256" key="1">
    <source>
        <dbReference type="SAM" id="SignalP"/>
    </source>
</evidence>
<dbReference type="GO" id="GO:0030414">
    <property type="term" value="F:peptidase inhibitor activity"/>
    <property type="evidence" value="ECO:0007669"/>
    <property type="project" value="InterPro"/>
</dbReference>
<dbReference type="Pfam" id="PF00095">
    <property type="entry name" value="WAP"/>
    <property type="match status" value="1"/>
</dbReference>
<sequence>MRKSMVKVNVYFTLFLGFVASLETNHPFLSPCPVFTIVGDCASNYDMECMEQKQCPTGYRCCRTFCQRRCAAVVFYGQHLGSCSNSSGTMGKYCTNDKQCKGHERCCNKTCLKVRKELVPVKYPVKYAPKQ</sequence>
<proteinExistence type="predicted"/>
<accession>A0A8B6HK21</accession>
<protein>
    <recommendedName>
        <fullName evidence="2">WAP domain-containing protein</fullName>
    </recommendedName>
</protein>
<evidence type="ECO:0000313" key="3">
    <source>
        <dbReference type="EMBL" id="VDI79882.1"/>
    </source>
</evidence>
<organism evidence="3 4">
    <name type="scientific">Mytilus galloprovincialis</name>
    <name type="common">Mediterranean mussel</name>
    <dbReference type="NCBI Taxonomy" id="29158"/>
    <lineage>
        <taxon>Eukaryota</taxon>
        <taxon>Metazoa</taxon>
        <taxon>Spiralia</taxon>
        <taxon>Lophotrochozoa</taxon>
        <taxon>Mollusca</taxon>
        <taxon>Bivalvia</taxon>
        <taxon>Autobranchia</taxon>
        <taxon>Pteriomorphia</taxon>
        <taxon>Mytilida</taxon>
        <taxon>Mytiloidea</taxon>
        <taxon>Mytilidae</taxon>
        <taxon>Mytilinae</taxon>
        <taxon>Mytilus</taxon>
    </lineage>
</organism>
<keyword evidence="4" id="KW-1185">Reference proteome</keyword>
<keyword evidence="1" id="KW-0732">Signal</keyword>
<comment type="caution">
    <text evidence="3">The sequence shown here is derived from an EMBL/GenBank/DDBJ whole genome shotgun (WGS) entry which is preliminary data.</text>
</comment>
<dbReference type="EMBL" id="UYJE01010119">
    <property type="protein sequence ID" value="VDI79882.1"/>
    <property type="molecule type" value="Genomic_DNA"/>
</dbReference>
<feature type="signal peptide" evidence="1">
    <location>
        <begin position="1"/>
        <end position="21"/>
    </location>
</feature>
<feature type="chain" id="PRO_5032404742" description="WAP domain-containing protein" evidence="1">
    <location>
        <begin position="22"/>
        <end position="131"/>
    </location>
</feature>
<dbReference type="InterPro" id="IPR008197">
    <property type="entry name" value="WAP_dom"/>
</dbReference>
<reference evidence="3" key="1">
    <citation type="submission" date="2018-11" db="EMBL/GenBank/DDBJ databases">
        <authorList>
            <person name="Alioto T."/>
            <person name="Alioto T."/>
        </authorList>
    </citation>
    <scope>NUCLEOTIDE SEQUENCE</scope>
</reference>
<dbReference type="OrthoDB" id="4473401at2759"/>